<gene>
    <name evidence="2" type="ORF">SAMN05421875_104108</name>
</gene>
<dbReference type="AlphaFoldDB" id="A0A1H3XUT2"/>
<organism evidence="2 3">
    <name type="scientific">Acidovorax soli</name>
    <dbReference type="NCBI Taxonomy" id="592050"/>
    <lineage>
        <taxon>Bacteria</taxon>
        <taxon>Pseudomonadati</taxon>
        <taxon>Pseudomonadota</taxon>
        <taxon>Betaproteobacteria</taxon>
        <taxon>Burkholderiales</taxon>
        <taxon>Comamonadaceae</taxon>
        <taxon>Acidovorax</taxon>
    </lineage>
</organism>
<proteinExistence type="predicted"/>
<name>A0A1H3XUT2_9BURK</name>
<reference evidence="3" key="1">
    <citation type="submission" date="2016-10" db="EMBL/GenBank/DDBJ databases">
        <authorList>
            <person name="Varghese N."/>
            <person name="Submissions S."/>
        </authorList>
    </citation>
    <scope>NUCLEOTIDE SEQUENCE [LARGE SCALE GENOMIC DNA]</scope>
    <source>
        <strain evidence="3">DSM 25157</strain>
    </source>
</reference>
<evidence type="ECO:0000256" key="1">
    <source>
        <dbReference type="SAM" id="MobiDB-lite"/>
    </source>
</evidence>
<protein>
    <submittedName>
        <fullName evidence="2">Uncharacterized protein</fullName>
    </submittedName>
</protein>
<sequence>MSERPAPQPGRHTDAVLIRRQGLTPTQLQTYKDHGVLG</sequence>
<evidence type="ECO:0000313" key="2">
    <source>
        <dbReference type="EMBL" id="SEA02278.1"/>
    </source>
</evidence>
<evidence type="ECO:0000313" key="3">
    <source>
        <dbReference type="Proteomes" id="UP000199002"/>
    </source>
</evidence>
<feature type="region of interest" description="Disordered" evidence="1">
    <location>
        <begin position="1"/>
        <end position="38"/>
    </location>
</feature>
<accession>A0A1H3XUT2</accession>
<dbReference type="EMBL" id="FNQJ01000004">
    <property type="protein sequence ID" value="SEA02278.1"/>
    <property type="molecule type" value="Genomic_DNA"/>
</dbReference>
<dbReference type="Proteomes" id="UP000199002">
    <property type="component" value="Unassembled WGS sequence"/>
</dbReference>
<keyword evidence="3" id="KW-1185">Reference proteome</keyword>